<evidence type="ECO:0000256" key="2">
    <source>
        <dbReference type="ARBA" id="ARBA00022723"/>
    </source>
</evidence>
<reference evidence="7" key="1">
    <citation type="journal article" date="2019" name="Int. J. Syst. Evol. Microbiol.">
        <title>The Global Catalogue of Microorganisms (GCM) 10K type strain sequencing project: providing services to taxonomists for standard genome sequencing and annotation.</title>
        <authorList>
            <consortium name="The Broad Institute Genomics Platform"/>
            <consortium name="The Broad Institute Genome Sequencing Center for Infectious Disease"/>
            <person name="Wu L."/>
            <person name="Ma J."/>
        </authorList>
    </citation>
    <scope>NUCLEOTIDE SEQUENCE [LARGE SCALE GENOMIC DNA]</scope>
    <source>
        <strain evidence="7">JCM 18200</strain>
    </source>
</reference>
<dbReference type="Gene3D" id="3.60.15.10">
    <property type="entry name" value="Ribonuclease Z/Hydroxyacylglutathione hydrolase-like"/>
    <property type="match status" value="1"/>
</dbReference>
<evidence type="ECO:0000313" key="6">
    <source>
        <dbReference type="EMBL" id="GAA4782105.1"/>
    </source>
</evidence>
<organism evidence="6 7">
    <name type="scientific">Olivibacter ginsenosidimutans</name>
    <dbReference type="NCBI Taxonomy" id="1176537"/>
    <lineage>
        <taxon>Bacteria</taxon>
        <taxon>Pseudomonadati</taxon>
        <taxon>Bacteroidota</taxon>
        <taxon>Sphingobacteriia</taxon>
        <taxon>Sphingobacteriales</taxon>
        <taxon>Sphingobacteriaceae</taxon>
        <taxon>Olivibacter</taxon>
    </lineage>
</organism>
<proteinExistence type="predicted"/>
<keyword evidence="2" id="KW-0479">Metal-binding</keyword>
<evidence type="ECO:0000259" key="5">
    <source>
        <dbReference type="SMART" id="SM00849"/>
    </source>
</evidence>
<dbReference type="SUPFAM" id="SSF56281">
    <property type="entry name" value="Metallo-hydrolase/oxidoreductase"/>
    <property type="match status" value="1"/>
</dbReference>
<dbReference type="SMART" id="SM00849">
    <property type="entry name" value="Lactamase_B"/>
    <property type="match status" value="1"/>
</dbReference>
<evidence type="ECO:0000256" key="1">
    <source>
        <dbReference type="ARBA" id="ARBA00001947"/>
    </source>
</evidence>
<accession>A0ABP9AJH6</accession>
<comment type="cofactor">
    <cofactor evidence="1">
        <name>Zn(2+)</name>
        <dbReference type="ChEBI" id="CHEBI:29105"/>
    </cofactor>
</comment>
<dbReference type="Pfam" id="PF00753">
    <property type="entry name" value="Lactamase_B"/>
    <property type="match status" value="1"/>
</dbReference>
<dbReference type="InterPro" id="IPR051453">
    <property type="entry name" value="MBL_Glyoxalase_II"/>
</dbReference>
<evidence type="ECO:0000256" key="3">
    <source>
        <dbReference type="ARBA" id="ARBA00022801"/>
    </source>
</evidence>
<dbReference type="Proteomes" id="UP001501411">
    <property type="component" value="Unassembled WGS sequence"/>
</dbReference>
<dbReference type="InterPro" id="IPR036866">
    <property type="entry name" value="RibonucZ/Hydroxyglut_hydro"/>
</dbReference>
<comment type="caution">
    <text evidence="6">The sequence shown here is derived from an EMBL/GenBank/DDBJ whole genome shotgun (WGS) entry which is preliminary data.</text>
</comment>
<keyword evidence="7" id="KW-1185">Reference proteome</keyword>
<gene>
    <name evidence="6" type="ORF">GCM10023231_07160</name>
</gene>
<keyword evidence="3" id="KW-0378">Hydrolase</keyword>
<sequence length="245" mass="27636">MGIYASAKNKKLNSFDLFLYFVKGGKLIKFVDMIQVKRFENNPFAENTYLLFDESKECVVVDPGMYTQAEEMAVLEFIDKYKLKPTLLLNTHCHVDHVLGNKFIYEQFNLLPQFHELEAAVLSDVQVRAPMFGLRYEQSPIPEQFLQETGSVYFGDSSLELIFAPGHSPGHLCFYSVADKLLIGGDVLFKGSIGRTDLPGGNHQLLLKNISEKLYRLSDETLVYPGHGPETSIGAEKESNPFIRG</sequence>
<dbReference type="PANTHER" id="PTHR46233:SF3">
    <property type="entry name" value="HYDROXYACYLGLUTATHIONE HYDROLASE GLOC"/>
    <property type="match status" value="1"/>
</dbReference>
<dbReference type="PANTHER" id="PTHR46233">
    <property type="entry name" value="HYDROXYACYLGLUTATHIONE HYDROLASE GLOC"/>
    <property type="match status" value="1"/>
</dbReference>
<dbReference type="InterPro" id="IPR001279">
    <property type="entry name" value="Metallo-B-lactamas"/>
</dbReference>
<protein>
    <submittedName>
        <fullName evidence="6">MBL fold metallo-hydrolase</fullName>
    </submittedName>
</protein>
<feature type="domain" description="Metallo-beta-lactamase" evidence="5">
    <location>
        <begin position="45"/>
        <end position="227"/>
    </location>
</feature>
<name>A0ABP9AJH6_9SPHI</name>
<evidence type="ECO:0000313" key="7">
    <source>
        <dbReference type="Proteomes" id="UP001501411"/>
    </source>
</evidence>
<keyword evidence="4" id="KW-0862">Zinc</keyword>
<dbReference type="EMBL" id="BAABIQ010000005">
    <property type="protein sequence ID" value="GAA4782105.1"/>
    <property type="molecule type" value="Genomic_DNA"/>
</dbReference>
<evidence type="ECO:0000256" key="4">
    <source>
        <dbReference type="ARBA" id="ARBA00022833"/>
    </source>
</evidence>